<dbReference type="InterPro" id="IPR013604">
    <property type="entry name" value="7TM_chemorcpt"/>
</dbReference>
<feature type="transmembrane region" description="Helical" evidence="6">
    <location>
        <begin position="80"/>
        <end position="102"/>
    </location>
</feature>
<comment type="function">
    <text evidence="6">Gustatory receptor which mediates acceptance or avoidance behavior, depending on its substrates.</text>
</comment>
<accession>A0ABM3LG52</accession>
<protein>
    <recommendedName>
        <fullName evidence="6">Gustatory receptor</fullName>
    </recommendedName>
</protein>
<comment type="subcellular location">
    <subcellularLocation>
        <location evidence="1 6">Cell membrane</location>
        <topology evidence="1 6">Multi-pass membrane protein</topology>
    </subcellularLocation>
</comment>
<keyword evidence="7" id="KW-1185">Reference proteome</keyword>
<feature type="transmembrane region" description="Helical" evidence="6">
    <location>
        <begin position="267"/>
        <end position="287"/>
    </location>
</feature>
<keyword evidence="4 6" id="KW-1133">Transmembrane helix</keyword>
<feature type="transmembrane region" description="Helical" evidence="6">
    <location>
        <begin position="163"/>
        <end position="186"/>
    </location>
</feature>
<evidence type="ECO:0000256" key="2">
    <source>
        <dbReference type="ARBA" id="ARBA00022475"/>
    </source>
</evidence>
<dbReference type="Proteomes" id="UP001652582">
    <property type="component" value="Chromosome 6"/>
</dbReference>
<proteinExistence type="inferred from homology"/>
<evidence type="ECO:0000256" key="5">
    <source>
        <dbReference type="ARBA" id="ARBA00023136"/>
    </source>
</evidence>
<dbReference type="GeneID" id="112050316"/>
<feature type="transmembrane region" description="Helical" evidence="6">
    <location>
        <begin position="50"/>
        <end position="68"/>
    </location>
</feature>
<keyword evidence="5 6" id="KW-0472">Membrane</keyword>
<evidence type="ECO:0000313" key="8">
    <source>
        <dbReference type="RefSeq" id="XP_052738048.1"/>
    </source>
</evidence>
<reference evidence="8" key="1">
    <citation type="submission" date="2025-08" db="UniProtKB">
        <authorList>
            <consortium name="RefSeq"/>
        </authorList>
    </citation>
    <scope>IDENTIFICATION</scope>
</reference>
<keyword evidence="3 6" id="KW-0812">Transmembrane</keyword>
<keyword evidence="2 6" id="KW-1003">Cell membrane</keyword>
<evidence type="ECO:0000313" key="7">
    <source>
        <dbReference type="Proteomes" id="UP001652582"/>
    </source>
</evidence>
<comment type="similarity">
    <text evidence="6">Belongs to the insect chemoreceptor superfamily. Gustatory receptor (GR) family.</text>
</comment>
<evidence type="ECO:0000256" key="6">
    <source>
        <dbReference type="RuleBase" id="RU363108"/>
    </source>
</evidence>
<evidence type="ECO:0000256" key="1">
    <source>
        <dbReference type="ARBA" id="ARBA00004651"/>
    </source>
</evidence>
<feature type="transmembrane region" description="Helical" evidence="6">
    <location>
        <begin position="374"/>
        <end position="396"/>
    </location>
</feature>
<dbReference type="Pfam" id="PF08395">
    <property type="entry name" value="7tm_7"/>
    <property type="match status" value="1"/>
</dbReference>
<evidence type="ECO:0000256" key="3">
    <source>
        <dbReference type="ARBA" id="ARBA00022692"/>
    </source>
</evidence>
<feature type="transmembrane region" description="Helical" evidence="6">
    <location>
        <begin position="293"/>
        <end position="318"/>
    </location>
</feature>
<evidence type="ECO:0000256" key="4">
    <source>
        <dbReference type="ARBA" id="ARBA00022989"/>
    </source>
</evidence>
<keyword evidence="6" id="KW-0807">Transducer</keyword>
<gene>
    <name evidence="8" type="primary">LOC112050316</name>
</gene>
<sequence length="397" mass="46264">MKSEYISNDILEEAHLKLFSPFRVAQMILGSCRVDARDRFVTSPTKPQKLYTIICILLCTALYVSVGYNFLSRFWPYRNIYYLNLIALLLHYATFVCSIINVRFLNNDENVNFYVKTQEIDRKLKINNNKLINDFIYVTNISTVLLTLGILLSLFFAALTQDAIIVASFVGLLYGQVTCTLEWLYCSNLLMFFYVRLRYINAIITNHIEGTDDIKIENINKVRIPTMKVLRYMASSSHDFNYSETDVYLKQIYDELFRFQNLYRFQILLFCFKFVASTLLAFEYGLLSLQNNILIWLEYIVLPTVTALDLLIVIALSVRCEAFSGEIKKTKYLCTTILSLYYGGPLRQKAIKMLKMIIERPPRFSVYDMWHMDAATMLSMINLVTTLMVTLLQFALF</sequence>
<feature type="transmembrane region" description="Helical" evidence="6">
    <location>
        <begin position="135"/>
        <end position="157"/>
    </location>
</feature>
<dbReference type="RefSeq" id="XP_052738048.1">
    <property type="nucleotide sequence ID" value="XM_052882088.1"/>
</dbReference>
<name>A0ABM3LG52_BICAN</name>
<keyword evidence="6" id="KW-0675">Receptor</keyword>
<organism evidence="7 8">
    <name type="scientific">Bicyclus anynana</name>
    <name type="common">Squinting bush brown butterfly</name>
    <dbReference type="NCBI Taxonomy" id="110368"/>
    <lineage>
        <taxon>Eukaryota</taxon>
        <taxon>Metazoa</taxon>
        <taxon>Ecdysozoa</taxon>
        <taxon>Arthropoda</taxon>
        <taxon>Hexapoda</taxon>
        <taxon>Insecta</taxon>
        <taxon>Pterygota</taxon>
        <taxon>Neoptera</taxon>
        <taxon>Endopterygota</taxon>
        <taxon>Lepidoptera</taxon>
        <taxon>Glossata</taxon>
        <taxon>Ditrysia</taxon>
        <taxon>Papilionoidea</taxon>
        <taxon>Nymphalidae</taxon>
        <taxon>Satyrinae</taxon>
        <taxon>Satyrini</taxon>
        <taxon>Mycalesina</taxon>
        <taxon>Bicyclus</taxon>
    </lineage>
</organism>